<name>A0A1B6GJN1_9HEMI</name>
<evidence type="ECO:0000259" key="3">
    <source>
        <dbReference type="PROSITE" id="PS50157"/>
    </source>
</evidence>
<feature type="region of interest" description="Disordered" evidence="2">
    <location>
        <begin position="221"/>
        <end position="266"/>
    </location>
</feature>
<dbReference type="EMBL" id="GECZ01007125">
    <property type="protein sequence ID" value="JAS62644.1"/>
    <property type="molecule type" value="Transcribed_RNA"/>
</dbReference>
<dbReference type="PROSITE" id="PS00028">
    <property type="entry name" value="ZINC_FINGER_C2H2_1"/>
    <property type="match status" value="1"/>
</dbReference>
<accession>A0A1B6GJN1</accession>
<dbReference type="SMART" id="SM00355">
    <property type="entry name" value="ZnF_C2H2"/>
    <property type="match status" value="4"/>
</dbReference>
<dbReference type="Gene3D" id="3.30.160.60">
    <property type="entry name" value="Classic Zinc Finger"/>
    <property type="match status" value="1"/>
</dbReference>
<keyword evidence="1" id="KW-0479">Metal-binding</keyword>
<protein>
    <recommendedName>
        <fullName evidence="3">C2H2-type domain-containing protein</fullName>
    </recommendedName>
</protein>
<proteinExistence type="predicted"/>
<reference evidence="4" key="1">
    <citation type="submission" date="2015-11" db="EMBL/GenBank/DDBJ databases">
        <title>De novo transcriptome assembly of four potential Pierce s Disease insect vectors from Arizona vineyards.</title>
        <authorList>
            <person name="Tassone E.E."/>
        </authorList>
    </citation>
    <scope>NUCLEOTIDE SEQUENCE</scope>
</reference>
<keyword evidence="1" id="KW-0862">Zinc</keyword>
<dbReference type="InterPro" id="IPR036236">
    <property type="entry name" value="Znf_C2H2_sf"/>
</dbReference>
<sequence>NYYQEGESKSTKCKLCPFSGKAIVSHYAITHPKDEVLISRMSPVAAEIAKMESNIFFSQSEDERPEVNKFRCRVCYQEFSKFFMFFEHMALHTGEFRHECCKCGYRTSTRSGITKHCLTHAQSGKNTMKTSCRVLYKEPSDRSHFLGHLCSICNFFQIHYVNVKRHVENIHNSQDFTNIIKINFSKLPYVESAMVLNVQTLHEKQIRKQCSEEIAFVESASLSEKPETNMVDDSNEVTERQKSKIPQIETNNENNTSDEHTNQSKNIDENYGEENISNIELNILTSVSVADEVKDNEMESEQPSTNEKPASEEETVKQIEKGCFQLSPELDNYSQIIEEDVLNSYKEKCKEIISSISIKHLPRHKHDFIEKMAIKQNMEENDSEKIYTLNNLVSPKRKKDDGVADKVIKPENSEIMDDCSGLTPARRQLPDRICKGLIKTKSNDIDYEEDNFVDFFQTDDHSNDDFFEELTEGHKDGSDGVVNTSTSTLFLFERQIERCKALTANEKTYLPAVTTYNSSLPIKSNLSEFTHVMKQISQFTLKPTDCKEVTVGGLKVNQTSNSIQFSCSVKIFNKNCQFQTGSLETFGQHVNMLHHTTFWDGTCGACFIVFIQDTSSHDKAPIHTQSRAFCHLVREHLTFVKKVSRTDSKGSLSSKGVSEEEQAKPKLRVRRLSGDKLSSSGPENVLPQPQMEVTGSTSNDGSDSAARVSLVSDSDSRSSPAIDDNTMGPIPVPQITCIGSLRP</sequence>
<gene>
    <name evidence="4" type="ORF">g.9608</name>
</gene>
<evidence type="ECO:0000256" key="1">
    <source>
        <dbReference type="PROSITE-ProRule" id="PRU00042"/>
    </source>
</evidence>
<dbReference type="AlphaFoldDB" id="A0A1B6GJN1"/>
<feature type="non-terminal residue" evidence="4">
    <location>
        <position position="1"/>
    </location>
</feature>
<evidence type="ECO:0000256" key="2">
    <source>
        <dbReference type="SAM" id="MobiDB-lite"/>
    </source>
</evidence>
<feature type="compositionally biased region" description="Basic and acidic residues" evidence="2">
    <location>
        <begin position="257"/>
        <end position="266"/>
    </location>
</feature>
<feature type="compositionally biased region" description="Low complexity" evidence="2">
    <location>
        <begin position="702"/>
        <end position="719"/>
    </location>
</feature>
<feature type="region of interest" description="Disordered" evidence="2">
    <location>
        <begin position="647"/>
        <end position="743"/>
    </location>
</feature>
<dbReference type="SUPFAM" id="SSF57667">
    <property type="entry name" value="beta-beta-alpha zinc fingers"/>
    <property type="match status" value="1"/>
</dbReference>
<evidence type="ECO:0000313" key="4">
    <source>
        <dbReference type="EMBL" id="JAS62644.1"/>
    </source>
</evidence>
<dbReference type="PROSITE" id="PS50157">
    <property type="entry name" value="ZINC_FINGER_C2H2_2"/>
    <property type="match status" value="1"/>
</dbReference>
<keyword evidence="1" id="KW-0863">Zinc-finger</keyword>
<feature type="domain" description="C2H2-type" evidence="3">
    <location>
        <begin position="70"/>
        <end position="97"/>
    </location>
</feature>
<feature type="region of interest" description="Disordered" evidence="2">
    <location>
        <begin position="294"/>
        <end position="313"/>
    </location>
</feature>
<dbReference type="InterPro" id="IPR013087">
    <property type="entry name" value="Znf_C2H2_type"/>
</dbReference>
<organism evidence="4">
    <name type="scientific">Cuerna arida</name>
    <dbReference type="NCBI Taxonomy" id="1464854"/>
    <lineage>
        <taxon>Eukaryota</taxon>
        <taxon>Metazoa</taxon>
        <taxon>Ecdysozoa</taxon>
        <taxon>Arthropoda</taxon>
        <taxon>Hexapoda</taxon>
        <taxon>Insecta</taxon>
        <taxon>Pterygota</taxon>
        <taxon>Neoptera</taxon>
        <taxon>Paraneoptera</taxon>
        <taxon>Hemiptera</taxon>
        <taxon>Auchenorrhyncha</taxon>
        <taxon>Membracoidea</taxon>
        <taxon>Cicadellidae</taxon>
        <taxon>Cicadellinae</taxon>
        <taxon>Proconiini</taxon>
        <taxon>Cuerna</taxon>
    </lineage>
</organism>
<feature type="non-terminal residue" evidence="4">
    <location>
        <position position="743"/>
    </location>
</feature>
<feature type="compositionally biased region" description="Polar residues" evidence="2">
    <location>
        <begin position="691"/>
        <end position="701"/>
    </location>
</feature>
<dbReference type="GO" id="GO:0008270">
    <property type="term" value="F:zinc ion binding"/>
    <property type="evidence" value="ECO:0007669"/>
    <property type="project" value="UniProtKB-KW"/>
</dbReference>